<dbReference type="PANTHER" id="PTHR37726">
    <property type="entry name" value="TRANSMEMBRANE PROTEIN"/>
    <property type="match status" value="1"/>
</dbReference>
<name>A0A0A9DDH0_ARUDO</name>
<reference evidence="1" key="2">
    <citation type="journal article" date="2015" name="Data Brief">
        <title>Shoot transcriptome of the giant reed, Arundo donax.</title>
        <authorList>
            <person name="Barrero R.A."/>
            <person name="Guerrero F.D."/>
            <person name="Moolhuijzen P."/>
            <person name="Goolsby J.A."/>
            <person name="Tidwell J."/>
            <person name="Bellgard S.E."/>
            <person name="Bellgard M.I."/>
        </authorList>
    </citation>
    <scope>NUCLEOTIDE SEQUENCE</scope>
    <source>
        <tissue evidence="1">Shoot tissue taken approximately 20 cm above the soil surface</tissue>
    </source>
</reference>
<organism evidence="1">
    <name type="scientific">Arundo donax</name>
    <name type="common">Giant reed</name>
    <name type="synonym">Donax arundinaceus</name>
    <dbReference type="NCBI Taxonomy" id="35708"/>
    <lineage>
        <taxon>Eukaryota</taxon>
        <taxon>Viridiplantae</taxon>
        <taxon>Streptophyta</taxon>
        <taxon>Embryophyta</taxon>
        <taxon>Tracheophyta</taxon>
        <taxon>Spermatophyta</taxon>
        <taxon>Magnoliopsida</taxon>
        <taxon>Liliopsida</taxon>
        <taxon>Poales</taxon>
        <taxon>Poaceae</taxon>
        <taxon>PACMAD clade</taxon>
        <taxon>Arundinoideae</taxon>
        <taxon>Arundineae</taxon>
        <taxon>Arundo</taxon>
    </lineage>
</organism>
<reference evidence="1" key="1">
    <citation type="submission" date="2014-09" db="EMBL/GenBank/DDBJ databases">
        <authorList>
            <person name="Magalhaes I.L.F."/>
            <person name="Oliveira U."/>
            <person name="Santos F.R."/>
            <person name="Vidigal T.H.D.A."/>
            <person name="Brescovit A.D."/>
            <person name="Santos A.J."/>
        </authorList>
    </citation>
    <scope>NUCLEOTIDE SEQUENCE</scope>
    <source>
        <tissue evidence="1">Shoot tissue taken approximately 20 cm above the soil surface</tissue>
    </source>
</reference>
<evidence type="ECO:0000313" key="1">
    <source>
        <dbReference type="EMBL" id="JAD83675.1"/>
    </source>
</evidence>
<dbReference type="PANTHER" id="PTHR37726:SF1">
    <property type="entry name" value="TRANSMEMBRANE PROTEIN"/>
    <property type="match status" value="1"/>
</dbReference>
<proteinExistence type="predicted"/>
<sequence length="229" mass="24551">MLDPARRGVVSPVAGVDMVACWREVREASSGAWLRLTGAEPLHSTPLGRGPVVPVPRPRSGHPWACVWVAPPQSVGACVVADLVALRVPVASGSAGSVANGVDRRRSGGAGAVGDVQASAIAFQNKADDDIRYAVLEASSVSEVLLLDTVVLSYFSRLVVLRWSRFFRECASWLCRMEPLVVGIAAVQYYGLSKTALVIIFALCSRMVCRIYGEERLNTWTRSVLEGVG</sequence>
<dbReference type="AlphaFoldDB" id="A0A0A9DDH0"/>
<accession>A0A0A9DDH0</accession>
<protein>
    <submittedName>
        <fullName evidence="1">Uncharacterized protein</fullName>
    </submittedName>
</protein>
<dbReference type="EMBL" id="GBRH01214220">
    <property type="protein sequence ID" value="JAD83675.1"/>
    <property type="molecule type" value="Transcribed_RNA"/>
</dbReference>